<dbReference type="AlphaFoldDB" id="A0AAE9XDA2"/>
<dbReference type="InterPro" id="IPR011761">
    <property type="entry name" value="ATP-grasp"/>
</dbReference>
<dbReference type="InterPro" id="IPR013815">
    <property type="entry name" value="ATP_grasp_subdomain_1"/>
</dbReference>
<dbReference type="GO" id="GO:0005524">
    <property type="term" value="F:ATP binding"/>
    <property type="evidence" value="ECO:0007669"/>
    <property type="project" value="UniProtKB-UniRule"/>
</dbReference>
<evidence type="ECO:0000313" key="3">
    <source>
        <dbReference type="EMBL" id="WCG22194.1"/>
    </source>
</evidence>
<dbReference type="Gene3D" id="3.30.1490.20">
    <property type="entry name" value="ATP-grasp fold, A domain"/>
    <property type="match status" value="1"/>
</dbReference>
<dbReference type="Proteomes" id="UP001179600">
    <property type="component" value="Chromosome"/>
</dbReference>
<feature type="domain" description="ATP-grasp" evidence="2">
    <location>
        <begin position="128"/>
        <end position="329"/>
    </location>
</feature>
<dbReference type="SUPFAM" id="SSF56059">
    <property type="entry name" value="Glutathione synthetase ATP-binding domain-like"/>
    <property type="match status" value="1"/>
</dbReference>
<evidence type="ECO:0000313" key="4">
    <source>
        <dbReference type="Proteomes" id="UP001179600"/>
    </source>
</evidence>
<keyword evidence="3" id="KW-0436">Ligase</keyword>
<dbReference type="EMBL" id="CP116507">
    <property type="protein sequence ID" value="WCG22194.1"/>
    <property type="molecule type" value="Genomic_DNA"/>
</dbReference>
<name>A0AAE9XDA2_9ENTE</name>
<dbReference type="GO" id="GO:0016874">
    <property type="term" value="F:ligase activity"/>
    <property type="evidence" value="ECO:0007669"/>
    <property type="project" value="UniProtKB-KW"/>
</dbReference>
<dbReference type="RefSeq" id="WP_126761104.1">
    <property type="nucleotide sequence ID" value="NZ_CP081833.1"/>
</dbReference>
<dbReference type="PROSITE" id="PS50975">
    <property type="entry name" value="ATP_GRASP"/>
    <property type="match status" value="1"/>
</dbReference>
<keyword evidence="1" id="KW-0067">ATP-binding</keyword>
<accession>A0AAE9XDA2</accession>
<gene>
    <name evidence="3" type="ORF">PML95_07265</name>
</gene>
<dbReference type="GeneID" id="72384419"/>
<keyword evidence="1" id="KW-0547">Nucleotide-binding</keyword>
<reference evidence="3" key="1">
    <citation type="submission" date="2023-01" db="EMBL/GenBank/DDBJ databases">
        <title>Oxazolidinone resistance genes in florfenicol resistant enterococci from beef cattle and veal calves at slaughter.</title>
        <authorList>
            <person name="Biggel M."/>
        </authorList>
    </citation>
    <scope>NUCLEOTIDE SEQUENCE</scope>
    <source>
        <strain evidence="3">K204-1</strain>
    </source>
</reference>
<evidence type="ECO:0000256" key="1">
    <source>
        <dbReference type="PROSITE-ProRule" id="PRU00409"/>
    </source>
</evidence>
<organism evidence="3 4">
    <name type="scientific">Vagococcus lutrae</name>
    <dbReference type="NCBI Taxonomy" id="81947"/>
    <lineage>
        <taxon>Bacteria</taxon>
        <taxon>Bacillati</taxon>
        <taxon>Bacillota</taxon>
        <taxon>Bacilli</taxon>
        <taxon>Lactobacillales</taxon>
        <taxon>Enterococcaceae</taxon>
        <taxon>Vagococcus</taxon>
    </lineage>
</organism>
<protein>
    <submittedName>
        <fullName evidence="3">Carboxylate--amine ligase</fullName>
    </submittedName>
</protein>
<dbReference type="Gene3D" id="3.30.470.20">
    <property type="entry name" value="ATP-grasp fold, B domain"/>
    <property type="match status" value="1"/>
</dbReference>
<dbReference type="GO" id="GO:0046872">
    <property type="term" value="F:metal ion binding"/>
    <property type="evidence" value="ECO:0007669"/>
    <property type="project" value="InterPro"/>
</dbReference>
<sequence>MNTSLTEKFVPILLGSDINVYGMARSFYEAYGMVSEAYGAAELAATKYSKIVNLHVVSHFNEDPTFIETMRKVAKEYENDHRILMLIPCGDGYTELLARHKDELTSWFVCPTIDTELQQTLSNKVSFYETCEKYGLPYPKTMVITKDMMETTDEIAPPFSFPVALKPADSVSYLDVSFEGRKKAYIIENQAEFQDILNKIYENGYTAEMICQDFIPGDDSHMRVLNAYVDQHHQVRMMCLGHPLLEDPTPGSVGNYMAIMPDFNDDIYRRIKKFLEEIEYTGFANFDMKYDARDGEYKLFEINLRQGRSSFYVTLFGYNLAKYITEDYVLNKPFTKTTIGHGDKLWIGAPVKVLKEYIADSPDKEEAMDYIQNKKYGSTIFFKKDMNLRRFVLVRYMFYQYHARFKKYFKQKKG</sequence>
<proteinExistence type="predicted"/>
<evidence type="ECO:0000259" key="2">
    <source>
        <dbReference type="PROSITE" id="PS50975"/>
    </source>
</evidence>